<dbReference type="EMBL" id="BRPB01000691">
    <property type="protein sequence ID" value="GLA56350.1"/>
    <property type="molecule type" value="Genomic_DNA"/>
</dbReference>
<dbReference type="AlphaFoldDB" id="A0A9W6EGQ4"/>
<gene>
    <name evidence="2" type="ORF">AnigIFM63604_009737</name>
</gene>
<reference evidence="2" key="1">
    <citation type="submission" date="2022-07" db="EMBL/GenBank/DDBJ databases">
        <title>Taxonomy of Aspergillus series Nigri: significant species reduction supported by multi-species coalescent approaches.</title>
        <authorList>
            <person name="Bian C."/>
            <person name="Kusuya Y."/>
            <person name="Sklenar F."/>
            <person name="D'hooge E."/>
            <person name="Yaguchi T."/>
            <person name="Takahashi H."/>
            <person name="Hubka V."/>
        </authorList>
    </citation>
    <scope>NUCLEOTIDE SEQUENCE</scope>
    <source>
        <strain evidence="2">IFM 63604</strain>
    </source>
</reference>
<organism evidence="2 3">
    <name type="scientific">Aspergillus niger</name>
    <dbReference type="NCBI Taxonomy" id="5061"/>
    <lineage>
        <taxon>Eukaryota</taxon>
        <taxon>Fungi</taxon>
        <taxon>Dikarya</taxon>
        <taxon>Ascomycota</taxon>
        <taxon>Pezizomycotina</taxon>
        <taxon>Eurotiomycetes</taxon>
        <taxon>Eurotiomycetidae</taxon>
        <taxon>Eurotiales</taxon>
        <taxon>Aspergillaceae</taxon>
        <taxon>Aspergillus</taxon>
        <taxon>Aspergillus subgen. Circumdati</taxon>
    </lineage>
</organism>
<sequence>FPPETKTLLLSLAKTTLGLIPTVPFDNVIGGNAKSTTTIRMRLSNSLKQYSRSTNILVACFAWMRLLRSWS</sequence>
<name>A0A9W6EGQ4_ASPNG</name>
<feature type="chain" id="PRO_5040735171" evidence="1">
    <location>
        <begin position="19"/>
        <end position="71"/>
    </location>
</feature>
<keyword evidence="1" id="KW-0732">Signal</keyword>
<feature type="signal peptide" evidence="1">
    <location>
        <begin position="1"/>
        <end position="18"/>
    </location>
</feature>
<evidence type="ECO:0000256" key="1">
    <source>
        <dbReference type="SAM" id="SignalP"/>
    </source>
</evidence>
<dbReference type="Proteomes" id="UP001144191">
    <property type="component" value="Unassembled WGS sequence"/>
</dbReference>
<evidence type="ECO:0000313" key="3">
    <source>
        <dbReference type="Proteomes" id="UP001144191"/>
    </source>
</evidence>
<accession>A0A9W6EGQ4</accession>
<comment type="caution">
    <text evidence="2">The sequence shown here is derived from an EMBL/GenBank/DDBJ whole genome shotgun (WGS) entry which is preliminary data.</text>
</comment>
<evidence type="ECO:0000313" key="2">
    <source>
        <dbReference type="EMBL" id="GLA56350.1"/>
    </source>
</evidence>
<proteinExistence type="predicted"/>
<protein>
    <submittedName>
        <fullName evidence="2">Uncharacterized protein</fullName>
    </submittedName>
</protein>
<feature type="non-terminal residue" evidence="2">
    <location>
        <position position="71"/>
    </location>
</feature>
<feature type="non-terminal residue" evidence="2">
    <location>
        <position position="1"/>
    </location>
</feature>